<evidence type="ECO:0000256" key="1">
    <source>
        <dbReference type="ARBA" id="ARBA00004429"/>
    </source>
</evidence>
<dbReference type="EMBL" id="BPFB01000018">
    <property type="protein sequence ID" value="GIU46739.1"/>
    <property type="molecule type" value="Genomic_DNA"/>
</dbReference>
<evidence type="ECO:0000256" key="5">
    <source>
        <dbReference type="ARBA" id="ARBA00022519"/>
    </source>
</evidence>
<evidence type="ECO:0000256" key="3">
    <source>
        <dbReference type="ARBA" id="ARBA00022448"/>
    </source>
</evidence>
<dbReference type="Gene3D" id="1.20.81.30">
    <property type="entry name" value="Type II secretion system (T2SS), domain F"/>
    <property type="match status" value="2"/>
</dbReference>
<dbReference type="PRINTS" id="PR00812">
    <property type="entry name" value="BCTERIALGSPF"/>
</dbReference>
<evidence type="ECO:0000256" key="11">
    <source>
        <dbReference type="SAM" id="Phobius"/>
    </source>
</evidence>
<accession>A0ABQ4PH35</accession>
<feature type="compositionally biased region" description="Low complexity" evidence="10">
    <location>
        <begin position="1"/>
        <end position="10"/>
    </location>
</feature>
<keyword evidence="14" id="KW-1185">Reference proteome</keyword>
<dbReference type="PANTHER" id="PTHR30012">
    <property type="entry name" value="GENERAL SECRETION PATHWAY PROTEIN"/>
    <property type="match status" value="1"/>
</dbReference>
<keyword evidence="6 9" id="KW-0812">Transmembrane</keyword>
<dbReference type="InterPro" id="IPR003004">
    <property type="entry name" value="GspF/PilC"/>
</dbReference>
<evidence type="ECO:0000256" key="4">
    <source>
        <dbReference type="ARBA" id="ARBA00022475"/>
    </source>
</evidence>
<comment type="similarity">
    <text evidence="2 9">Belongs to the GSP F family.</text>
</comment>
<dbReference type="Pfam" id="PF00482">
    <property type="entry name" value="T2SSF"/>
    <property type="match status" value="2"/>
</dbReference>
<dbReference type="PANTHER" id="PTHR30012:SF7">
    <property type="entry name" value="PROTEIN TRANSPORT PROTEIN HOFC HOMOLOG"/>
    <property type="match status" value="1"/>
</dbReference>
<feature type="region of interest" description="Disordered" evidence="10">
    <location>
        <begin position="1"/>
        <end position="46"/>
    </location>
</feature>
<evidence type="ECO:0000256" key="8">
    <source>
        <dbReference type="ARBA" id="ARBA00023136"/>
    </source>
</evidence>
<organism evidence="13 14">
    <name type="scientific">Shewanella algidipiscicola</name>
    <dbReference type="NCBI Taxonomy" id="614070"/>
    <lineage>
        <taxon>Bacteria</taxon>
        <taxon>Pseudomonadati</taxon>
        <taxon>Pseudomonadota</taxon>
        <taxon>Gammaproteobacteria</taxon>
        <taxon>Alteromonadales</taxon>
        <taxon>Shewanellaceae</taxon>
        <taxon>Shewanella</taxon>
    </lineage>
</organism>
<keyword evidence="5" id="KW-0997">Cell inner membrane</keyword>
<feature type="domain" description="Type II secretion system protein GspF" evidence="12">
    <location>
        <begin position="294"/>
        <end position="416"/>
    </location>
</feature>
<feature type="domain" description="Type II secretion system protein GspF" evidence="12">
    <location>
        <begin position="91"/>
        <end position="213"/>
    </location>
</feature>
<evidence type="ECO:0000313" key="14">
    <source>
        <dbReference type="Proteomes" id="UP000761574"/>
    </source>
</evidence>
<evidence type="ECO:0000256" key="10">
    <source>
        <dbReference type="SAM" id="MobiDB-lite"/>
    </source>
</evidence>
<evidence type="ECO:0000256" key="6">
    <source>
        <dbReference type="ARBA" id="ARBA00022692"/>
    </source>
</evidence>
<keyword evidence="8 11" id="KW-0472">Membrane</keyword>
<keyword evidence="4" id="KW-1003">Cell membrane</keyword>
<comment type="caution">
    <text evidence="13">The sequence shown here is derived from an EMBL/GenBank/DDBJ whole genome shotgun (WGS) entry which is preliminary data.</text>
</comment>
<dbReference type="InterPro" id="IPR042094">
    <property type="entry name" value="T2SS_GspF_sf"/>
</dbReference>
<dbReference type="InterPro" id="IPR018076">
    <property type="entry name" value="T2SS_GspF_dom"/>
</dbReference>
<dbReference type="Proteomes" id="UP000761574">
    <property type="component" value="Unassembled WGS sequence"/>
</dbReference>
<reference evidence="13 14" key="1">
    <citation type="submission" date="2021-05" db="EMBL/GenBank/DDBJ databases">
        <title>Molecular characterization for Shewanella algae harboring chromosomal blaOXA-55-like strains isolated from clinical and environment sample.</title>
        <authorList>
            <person name="Ohama Y."/>
            <person name="Aoki K."/>
            <person name="Harada S."/>
            <person name="Moriya K."/>
            <person name="Ishii Y."/>
            <person name="Tateda K."/>
        </authorList>
    </citation>
    <scope>NUCLEOTIDE SEQUENCE [LARGE SCALE GENOMIC DNA]</scope>
    <source>
        <strain evidence="13 14">LMG 23746</strain>
    </source>
</reference>
<keyword evidence="7 11" id="KW-1133">Transmembrane helix</keyword>
<proteinExistence type="inferred from homology"/>
<evidence type="ECO:0000313" key="13">
    <source>
        <dbReference type="EMBL" id="GIU46739.1"/>
    </source>
</evidence>
<dbReference type="InterPro" id="IPR001992">
    <property type="entry name" value="T2SS_GspF/T4SS_PilC_CS"/>
</dbReference>
<sequence length="425" mass="46144">MATASLAKSKSPSKSKKPKAAKAQPKVVTFEWKGTNRDGKKTGGELRGTSAAEIKAQLKSQGVNPKVVKKKAESLFKRDPKITAMDIAMMTRQIATMLAAGVPIVTTLEMLGRGHEKPKMRELLATIVADVQSGIPLSDSLKPHRKYFDDLYVDLVAAGEHSGSLDAVFDRIATYREKAEALKSKIKKAMFYPAAVVIVAILVTSLLLLFVVPQFEEIFNGFGAELPAFTQLIIGLSRWLQGSWYFFVIAIIVGVWAFKRAHLTSESFRNRVDEAVLKIPAIGDILHKGAMARFARTLATTFAAGVPLIDGLESAAGASGNYVYRKALLKVRQEVVSGMQMNVAMRTTGLFPDMLIQMVMIGEESGGLDEMLNKVANIYEMQVDDAVDGLSSLIEPVMMVVIGTVVGGLIVGMYLPIFEMGNVVG</sequence>
<feature type="transmembrane region" description="Helical" evidence="11">
    <location>
        <begin position="397"/>
        <end position="417"/>
    </location>
</feature>
<evidence type="ECO:0000256" key="2">
    <source>
        <dbReference type="ARBA" id="ARBA00005745"/>
    </source>
</evidence>
<evidence type="ECO:0000256" key="9">
    <source>
        <dbReference type="RuleBase" id="RU003923"/>
    </source>
</evidence>
<keyword evidence="3 9" id="KW-0813">Transport</keyword>
<feature type="compositionally biased region" description="Basic residues" evidence="10">
    <location>
        <begin position="11"/>
        <end position="20"/>
    </location>
</feature>
<feature type="compositionally biased region" description="Basic and acidic residues" evidence="10">
    <location>
        <begin position="34"/>
        <end position="44"/>
    </location>
</feature>
<dbReference type="RefSeq" id="WP_220741443.1">
    <property type="nucleotide sequence ID" value="NZ_BPFB01000018.1"/>
</dbReference>
<evidence type="ECO:0000259" key="12">
    <source>
        <dbReference type="Pfam" id="PF00482"/>
    </source>
</evidence>
<comment type="subcellular location">
    <subcellularLocation>
        <location evidence="1 9">Cell inner membrane</location>
        <topology evidence="1 9">Multi-pass membrane protein</topology>
    </subcellularLocation>
</comment>
<evidence type="ECO:0000256" key="7">
    <source>
        <dbReference type="ARBA" id="ARBA00022989"/>
    </source>
</evidence>
<feature type="transmembrane region" description="Helical" evidence="11">
    <location>
        <begin position="242"/>
        <end position="259"/>
    </location>
</feature>
<protein>
    <submittedName>
        <fullName evidence="13">Type II secretion system protein F</fullName>
    </submittedName>
</protein>
<gene>
    <name evidence="13" type="primary">pilC_2</name>
    <name evidence="13" type="ORF">TUM4630_18070</name>
</gene>
<feature type="transmembrane region" description="Helical" evidence="11">
    <location>
        <begin position="191"/>
        <end position="212"/>
    </location>
</feature>
<name>A0ABQ4PH35_9GAMM</name>
<dbReference type="PROSITE" id="PS00874">
    <property type="entry name" value="T2SP_F"/>
    <property type="match status" value="1"/>
</dbReference>